<dbReference type="Proteomes" id="UP000570514">
    <property type="component" value="Unassembled WGS sequence"/>
</dbReference>
<dbReference type="SUPFAM" id="SSF51445">
    <property type="entry name" value="(Trans)glycosidases"/>
    <property type="match status" value="1"/>
</dbReference>
<dbReference type="Pfam" id="PF23666">
    <property type="entry name" value="Rcc01698_C"/>
    <property type="match status" value="1"/>
</dbReference>
<proteinExistence type="predicted"/>
<dbReference type="InterPro" id="IPR017853">
    <property type="entry name" value="GH"/>
</dbReference>
<evidence type="ECO:0000259" key="2">
    <source>
        <dbReference type="Pfam" id="PF13550"/>
    </source>
</evidence>
<dbReference type="RefSeq" id="WP_167081406.1">
    <property type="nucleotide sequence ID" value="NZ_BAAADC010000001.1"/>
</dbReference>
<dbReference type="Pfam" id="PF13547">
    <property type="entry name" value="GTA_TIM"/>
    <property type="match status" value="1"/>
</dbReference>
<dbReference type="InterPro" id="IPR032876">
    <property type="entry name" value="J_dom"/>
</dbReference>
<comment type="caution">
    <text evidence="4">The sequence shown here is derived from an EMBL/GenBank/DDBJ whole genome shotgun (WGS) entry which is preliminary data.</text>
</comment>
<evidence type="ECO:0000313" key="4">
    <source>
        <dbReference type="EMBL" id="NIK87626.1"/>
    </source>
</evidence>
<dbReference type="InterPro" id="IPR025195">
    <property type="entry name" value="GTA_TIM_dom"/>
</dbReference>
<reference evidence="4 5" key="1">
    <citation type="submission" date="2020-03" db="EMBL/GenBank/DDBJ databases">
        <title>Genomic Encyclopedia of Type Strains, Phase IV (KMG-IV): sequencing the most valuable type-strain genomes for metagenomic binning, comparative biology and taxonomic classification.</title>
        <authorList>
            <person name="Goeker M."/>
        </authorList>
    </citation>
    <scope>NUCLEOTIDE SEQUENCE [LARGE SCALE GENOMIC DNA]</scope>
    <source>
        <strain evidence="4 5">DSM 19867</strain>
    </source>
</reference>
<dbReference type="InterPro" id="IPR056490">
    <property type="entry name" value="Rcc01698_C"/>
</dbReference>
<dbReference type="EMBL" id="JAASRM010000001">
    <property type="protein sequence ID" value="NIK87626.1"/>
    <property type="molecule type" value="Genomic_DNA"/>
</dbReference>
<feature type="domain" description="GTA TIM-barrel-like" evidence="1">
    <location>
        <begin position="418"/>
        <end position="709"/>
    </location>
</feature>
<evidence type="ECO:0000259" key="3">
    <source>
        <dbReference type="Pfam" id="PF23666"/>
    </source>
</evidence>
<evidence type="ECO:0000313" key="5">
    <source>
        <dbReference type="Proteomes" id="UP000570514"/>
    </source>
</evidence>
<accession>A0A846MW60</accession>
<evidence type="ECO:0008006" key="6">
    <source>
        <dbReference type="Google" id="ProtNLM"/>
    </source>
</evidence>
<dbReference type="AlphaFoldDB" id="A0A846MW60"/>
<protein>
    <recommendedName>
        <fullName evidence="6">Host specificity protein</fullName>
    </recommendedName>
</protein>
<name>A0A846MW60_9PROT</name>
<keyword evidence="5" id="KW-1185">Reference proteome</keyword>
<feature type="domain" description="Rcc01698-like C-terminal" evidence="3">
    <location>
        <begin position="1014"/>
        <end position="1113"/>
    </location>
</feature>
<organism evidence="4 5">
    <name type="scientific">Rhizomicrobium palustre</name>
    <dbReference type="NCBI Taxonomy" id="189966"/>
    <lineage>
        <taxon>Bacteria</taxon>
        <taxon>Pseudomonadati</taxon>
        <taxon>Pseudomonadota</taxon>
        <taxon>Alphaproteobacteria</taxon>
        <taxon>Micropepsales</taxon>
        <taxon>Micropepsaceae</taxon>
        <taxon>Rhizomicrobium</taxon>
    </lineage>
</organism>
<sequence length="1272" mass="135838">MAALVLGAAGSAIGASFGATSVLGLTISGAQIGGALGSLAGSAIDSALMPSIKRQGPRLSDISLQASREGAPIPRVYGRMRLAGQILWASRFKEAVNQSGGKGRSVETTTYSYSVSFAVGLCEGVVTRIGRIWADGNLIDPSQYTLRFYPGDETQTADPAIEEIEGAGNSPAYRGLCYVVFEDMPLAAFGNRIPQLQFEIFRPLISAGSLESRITSVALIPGAGEFVYAPEIVTEDNGLGTTKPLNAHNASSSSDFTASLDELCALAPNLKSIALVVGWFGDDLRAGQCHIRPGVEEIVRGTYPESWSVAGIARESAYLISMIDGRPSYGGTPSDQSVGAAIAAIKARGLAVTFYPFVFMDIPADNTKPNPYSNNAASPGQPAYPWRGRITLSPAAGYSGSVDQTAAASTQIAAFFTQYRAMVLHYAELCAAAGGVDAFLIGSELVGLTKARSDASTYPAVAALKALAADVKALLPNAKLGYGADWTEYNGHQMGGGGFRFHLDPLWADPHIDFIGIDNYLPLADWRESGGLDAAEYASPYDLDYLKANISGGEGYDWYYASTAARDAQGRSAITDGLGKPWIWRAKDIWNWWSNRHYDRPNGAESATPTAWMPQSKPIRFTELGCPAADKGANQPNVFYDPKSSESFFPYYSSGMRDDLIQRRFLEAHLSYWRDPANNPTSTVYDGAMLDVDATTLWCWDARPYPFFPALSDVWGDAANYTTGHWLNGRLGTVPLAQLVATLCADAGFSAVDVSGLSGLVAGYAVTDTMSIREALAPLMSAYAFDAIEREGNIVFLSRGGAEPLCLSKSDLVVTGDNAGFTLQRNDAADIPCAARLSYLDAGSYDEAVAQSAHLAGTKRVATSALALLLDQSEAQAISDRLLADAAVMSELANFALPPSHLALDPADEVRLEAGGRVRRLRLTSIADAGARKIEAVATDPSLYESRAGAARSLRSTRSLVRPGRVLVVFLDLPLLSETQDAASPFIAGFADPWPGRVVVYKDGVEAATLTAPATLGQTLYDFWPGPLNRFDLVNSLTVSLINGAFLSVSDTDLFAGANRLAVQNPSGAWEVLQFASAELIAPSTWRLTRFIRGVQGSEQAMASPVPAGARVVLLDDALTQIQLGTGEALLAHNYTYGPEGLPLADPAFQTQPQSFSAKGLIPPAPCHVDFQWSGSDLIFTWRRRDRSFSASSILLSETPQSDPALFDLDILSGDTVVRSYRAIAGESQRYSVADQEADFPSGLPNPLTLRVAQRSTVLGRGNMKTETLYVR</sequence>
<feature type="domain" description="Tip attachment protein J" evidence="2">
    <location>
        <begin position="768"/>
        <end position="927"/>
    </location>
</feature>
<evidence type="ECO:0000259" key="1">
    <source>
        <dbReference type="Pfam" id="PF13547"/>
    </source>
</evidence>
<dbReference type="Gene3D" id="3.20.20.80">
    <property type="entry name" value="Glycosidases"/>
    <property type="match status" value="1"/>
</dbReference>
<gene>
    <name evidence="4" type="ORF">FHS83_000944</name>
</gene>
<dbReference type="CDD" id="cd19607">
    <property type="entry name" value="GTA_TIM-barrel-like"/>
    <property type="match status" value="1"/>
</dbReference>
<dbReference type="Pfam" id="PF13550">
    <property type="entry name" value="Phage-tail_3"/>
    <property type="match status" value="1"/>
</dbReference>